<dbReference type="RefSeq" id="WP_101809232.1">
    <property type="nucleotide sequence ID" value="NZ_NFEZ01000004.1"/>
</dbReference>
<organism evidence="2 3">
    <name type="scientific">Paenibacillus pasadenensis</name>
    <dbReference type="NCBI Taxonomy" id="217090"/>
    <lineage>
        <taxon>Bacteria</taxon>
        <taxon>Bacillati</taxon>
        <taxon>Bacillota</taxon>
        <taxon>Bacilli</taxon>
        <taxon>Bacillales</taxon>
        <taxon>Paenibacillaceae</taxon>
        <taxon>Paenibacillus</taxon>
    </lineage>
</organism>
<proteinExistence type="predicted"/>
<accession>A0A2N5N797</accession>
<reference evidence="2 3" key="1">
    <citation type="submission" date="2017-05" db="EMBL/GenBank/DDBJ databases">
        <title>Functional genome analysis of Paenibacillus pasadenensis strain R16: insights on endophytic life style and antifungal activity.</title>
        <authorList>
            <person name="Passera A."/>
            <person name="Marcolungo L."/>
            <person name="Casati P."/>
            <person name="Brasca M."/>
            <person name="Quaglino F."/>
            <person name="Delledonne M."/>
        </authorList>
    </citation>
    <scope>NUCLEOTIDE SEQUENCE [LARGE SCALE GENOMIC DNA]</scope>
    <source>
        <strain evidence="2 3">R16</strain>
    </source>
</reference>
<feature type="compositionally biased region" description="Low complexity" evidence="1">
    <location>
        <begin position="87"/>
        <end position="111"/>
    </location>
</feature>
<keyword evidence="3" id="KW-1185">Reference proteome</keyword>
<evidence type="ECO:0000256" key="1">
    <source>
        <dbReference type="SAM" id="MobiDB-lite"/>
    </source>
</evidence>
<comment type="caution">
    <text evidence="2">The sequence shown here is derived from an EMBL/GenBank/DDBJ whole genome shotgun (WGS) entry which is preliminary data.</text>
</comment>
<name>A0A2N5N797_9BACL</name>
<evidence type="ECO:0000313" key="2">
    <source>
        <dbReference type="EMBL" id="PLT46170.1"/>
    </source>
</evidence>
<protein>
    <submittedName>
        <fullName evidence="2">Uncharacterized protein</fullName>
    </submittedName>
</protein>
<evidence type="ECO:0000313" key="3">
    <source>
        <dbReference type="Proteomes" id="UP000234789"/>
    </source>
</evidence>
<feature type="region of interest" description="Disordered" evidence="1">
    <location>
        <begin position="65"/>
        <end position="132"/>
    </location>
</feature>
<dbReference type="Proteomes" id="UP000234789">
    <property type="component" value="Unassembled WGS sequence"/>
</dbReference>
<sequence>MKPPNRMFWTGLGVGIMAGALLLQLLLAGQGGAALPDPPDGAAVYTAEEAELLVQAAVERTRAEMAEAEEADGDPSPGAQPAPSIEPAASPQPSGSPAASPSARPSPAAAPKGGTKSESAKPSGQPAESLPAVVIRIEPGSSLTETASLLKERNLIASEKGFLDYMEKQRPVPLVRAGYFKIEGKPGLENLKKILASQPMDPAEGKAWLDKQKR</sequence>
<dbReference type="EMBL" id="NFEZ01000004">
    <property type="protein sequence ID" value="PLT46170.1"/>
    <property type="molecule type" value="Genomic_DNA"/>
</dbReference>
<gene>
    <name evidence="2" type="ORF">B8V81_4601</name>
</gene>
<dbReference type="AlphaFoldDB" id="A0A2N5N797"/>
<dbReference type="Gene3D" id="3.30.1490.480">
    <property type="entry name" value="Endolytic murein transglycosylase"/>
    <property type="match status" value="1"/>
</dbReference>